<proteinExistence type="predicted"/>
<accession>G4NAL6</accession>
<keyword evidence="3" id="KW-1185">Reference proteome</keyword>
<evidence type="ECO:0000256" key="1">
    <source>
        <dbReference type="SAM" id="MobiDB-lite"/>
    </source>
</evidence>
<reference key="2">
    <citation type="submission" date="2011-05" db="EMBL/GenBank/DDBJ databases">
        <title>The Genome Sequence of Magnaporthe oryzae 70-15.</title>
        <authorList>
            <consortium name="The Broad Institute Genome Sequencing Platform"/>
            <person name="Ma L.-J."/>
            <person name="Dead R."/>
            <person name="Young S.K."/>
            <person name="Zeng Q."/>
            <person name="Gargeya S."/>
            <person name="Fitzgerald M."/>
            <person name="Haas B."/>
            <person name="Abouelleil A."/>
            <person name="Alvarado L."/>
            <person name="Arachchi H.M."/>
            <person name="Berlin A."/>
            <person name="Brown A."/>
            <person name="Chapman S.B."/>
            <person name="Chen Z."/>
            <person name="Dunbar C."/>
            <person name="Freedman E."/>
            <person name="Gearin G."/>
            <person name="Gellesch M."/>
            <person name="Goldberg J."/>
            <person name="Griggs A."/>
            <person name="Gujja S."/>
            <person name="Heiman D."/>
            <person name="Howarth C."/>
            <person name="Larson L."/>
            <person name="Lui A."/>
            <person name="MacDonald P.J.P."/>
            <person name="Mehta T."/>
            <person name="Montmayeur A."/>
            <person name="Murphy C."/>
            <person name="Neiman D."/>
            <person name="Pearson M."/>
            <person name="Priest M."/>
            <person name="Roberts A."/>
            <person name="Saif S."/>
            <person name="Shea T."/>
            <person name="Shenoy N."/>
            <person name="Sisk P."/>
            <person name="Stolte C."/>
            <person name="Sykes S."/>
            <person name="Yandava C."/>
            <person name="Wortman J."/>
            <person name="Nusbaum C."/>
            <person name="Birren B."/>
        </authorList>
    </citation>
    <scope>NUCLEOTIDE SEQUENCE</scope>
    <source>
        <strain>70-15</strain>
    </source>
</reference>
<sequence>MDRDYHFYKKERLFCQKVIIQYVLDLDIRGLPPWIANVAATADNILGQALQVARADQEEAGHGHPSQRPNGAHLLLSRLTFGASPQDLIQNRRPTLPLTPPGSLKQSNSRPG</sequence>
<evidence type="ECO:0000313" key="2">
    <source>
        <dbReference type="EMBL" id="EHA49659.1"/>
    </source>
</evidence>
<dbReference type="HOGENOM" id="CLU_2146361_0_0_1"/>
<dbReference type="InParanoid" id="G4NAL6"/>
<reference evidence="2 3" key="1">
    <citation type="journal article" date="2005" name="Nature">
        <title>The genome sequence of the rice blast fungus Magnaporthe grisea.</title>
        <authorList>
            <person name="Dean R.A."/>
            <person name="Talbot N.J."/>
            <person name="Ebbole D.J."/>
            <person name="Farman M.L."/>
            <person name="Mitchell T.K."/>
            <person name="Orbach M.J."/>
            <person name="Thon M."/>
            <person name="Kulkarni R."/>
            <person name="Xu J.R."/>
            <person name="Pan H."/>
            <person name="Read N.D."/>
            <person name="Lee Y.H."/>
            <person name="Carbone I."/>
            <person name="Brown D."/>
            <person name="Oh Y.Y."/>
            <person name="Donofrio N."/>
            <person name="Jeong J.S."/>
            <person name="Soanes D.M."/>
            <person name="Djonovic S."/>
            <person name="Kolomiets E."/>
            <person name="Rehmeyer C."/>
            <person name="Li W."/>
            <person name="Harding M."/>
            <person name="Kim S."/>
            <person name="Lebrun M.H."/>
            <person name="Bohnert H."/>
            <person name="Coughlan S."/>
            <person name="Butler J."/>
            <person name="Calvo S."/>
            <person name="Ma L.J."/>
            <person name="Nicol R."/>
            <person name="Purcell S."/>
            <person name="Nusbaum C."/>
            <person name="Galagan J.E."/>
            <person name="Birren B.W."/>
        </authorList>
    </citation>
    <scope>NUCLEOTIDE SEQUENCE [LARGE SCALE GENOMIC DNA]</scope>
    <source>
        <strain evidence="3">70-15 / ATCC MYA-4617 / FGSC 8958</strain>
    </source>
</reference>
<dbReference type="KEGG" id="mgr:MGG_17021"/>
<gene>
    <name evidence="2" type="ORF">MGG_17021</name>
</gene>
<dbReference type="GeneID" id="12986846"/>
<dbReference type="EMBL" id="CM001234">
    <property type="protein sequence ID" value="EHA49659.1"/>
    <property type="molecule type" value="Genomic_DNA"/>
</dbReference>
<dbReference type="RefSeq" id="XP_003715978.1">
    <property type="nucleotide sequence ID" value="XM_003715930.1"/>
</dbReference>
<name>G4NAL6_PYRO7</name>
<dbReference type="VEuPathDB" id="FungiDB:MGG_17021"/>
<dbReference type="AlphaFoldDB" id="G4NAL6"/>
<evidence type="ECO:0000313" key="3">
    <source>
        <dbReference type="Proteomes" id="UP000009058"/>
    </source>
</evidence>
<protein>
    <submittedName>
        <fullName evidence="2">Uncharacterized protein</fullName>
    </submittedName>
</protein>
<dbReference type="Proteomes" id="UP000009058">
    <property type="component" value="Chromosome 4"/>
</dbReference>
<feature type="region of interest" description="Disordered" evidence="1">
    <location>
        <begin position="88"/>
        <end position="112"/>
    </location>
</feature>
<organism evidence="2 3">
    <name type="scientific">Pyricularia oryzae (strain 70-15 / ATCC MYA-4617 / FGSC 8958)</name>
    <name type="common">Rice blast fungus</name>
    <name type="synonym">Magnaporthe oryzae</name>
    <dbReference type="NCBI Taxonomy" id="242507"/>
    <lineage>
        <taxon>Eukaryota</taxon>
        <taxon>Fungi</taxon>
        <taxon>Dikarya</taxon>
        <taxon>Ascomycota</taxon>
        <taxon>Pezizomycotina</taxon>
        <taxon>Sordariomycetes</taxon>
        <taxon>Sordariomycetidae</taxon>
        <taxon>Magnaporthales</taxon>
        <taxon>Pyriculariaceae</taxon>
        <taxon>Pyricularia</taxon>
    </lineage>
</organism>